<evidence type="ECO:0008006" key="3">
    <source>
        <dbReference type="Google" id="ProtNLM"/>
    </source>
</evidence>
<name>A0A0N1FHQ9_9HYPH</name>
<dbReference type="PATRIC" id="fig|1526658.3.peg.3831"/>
<dbReference type="OrthoDB" id="7907231at2"/>
<comment type="caution">
    <text evidence="1">The sequence shown here is derived from an EMBL/GenBank/DDBJ whole genome shotgun (WGS) entry which is preliminary data.</text>
</comment>
<dbReference type="AlphaFoldDB" id="A0A0N1FHQ9"/>
<proteinExistence type="predicted"/>
<protein>
    <recommendedName>
        <fullName evidence="3">DUF2267 domain-containing protein</fullName>
    </recommendedName>
</protein>
<evidence type="ECO:0000313" key="2">
    <source>
        <dbReference type="Proteomes" id="UP000037822"/>
    </source>
</evidence>
<evidence type="ECO:0000313" key="1">
    <source>
        <dbReference type="EMBL" id="KPH80504.1"/>
    </source>
</evidence>
<gene>
    <name evidence="1" type="ORF">AE618_11995</name>
</gene>
<organism evidence="1 2">
    <name type="scientific">Bosea vaviloviae</name>
    <dbReference type="NCBI Taxonomy" id="1526658"/>
    <lineage>
        <taxon>Bacteria</taxon>
        <taxon>Pseudomonadati</taxon>
        <taxon>Pseudomonadota</taxon>
        <taxon>Alphaproteobacteria</taxon>
        <taxon>Hyphomicrobiales</taxon>
        <taxon>Boseaceae</taxon>
        <taxon>Bosea</taxon>
    </lineage>
</organism>
<keyword evidence="2" id="KW-1185">Reference proteome</keyword>
<dbReference type="Proteomes" id="UP000037822">
    <property type="component" value="Unassembled WGS sequence"/>
</dbReference>
<dbReference type="RefSeq" id="WP_054209292.1">
    <property type="nucleotide sequence ID" value="NZ_LGSZ01000040.1"/>
</dbReference>
<accession>A0A0N1FHQ9</accession>
<reference evidence="1 2" key="1">
    <citation type="submission" date="2015-07" db="EMBL/GenBank/DDBJ databases">
        <title>Whole genome sequencing of Bosea vaviloviae isolated from cave pool.</title>
        <authorList>
            <person name="Tan N.E.H."/>
            <person name="Lee Y.P."/>
            <person name="Gan H.M."/>
            <person name="Barton H."/>
            <person name="Savka M.A."/>
        </authorList>
    </citation>
    <scope>NUCLEOTIDE SEQUENCE [LARGE SCALE GENOMIC DNA]</scope>
    <source>
        <strain evidence="1 2">SD260</strain>
    </source>
</reference>
<sequence length="128" mass="12558">MDELISRVIAASGLNEELARKAIGIILAFLQKEGPAAEIGELMAALPGAQELATAEGGAKGGLMGMVGGLMGGGGGVMALGGQLMGAGLSMGQIQSVSKEMFAVGREKAGEDAMGAIVGAIPGLGQFV</sequence>
<dbReference type="EMBL" id="LGSZ01000040">
    <property type="protein sequence ID" value="KPH80504.1"/>
    <property type="molecule type" value="Genomic_DNA"/>
</dbReference>